<evidence type="ECO:0008006" key="3">
    <source>
        <dbReference type="Google" id="ProtNLM"/>
    </source>
</evidence>
<dbReference type="RefSeq" id="WP_119924963.1">
    <property type="nucleotide sequence ID" value="NZ_QZEY01000001.1"/>
</dbReference>
<dbReference type="InterPro" id="IPR044925">
    <property type="entry name" value="His-Me_finger_sf"/>
</dbReference>
<name>A0A3A4BAN6_9ACTN</name>
<comment type="caution">
    <text evidence="1">The sequence shown here is derived from an EMBL/GenBank/DDBJ whole genome shotgun (WGS) entry which is preliminary data.</text>
</comment>
<organism evidence="1 2">
    <name type="scientific">Bailinhaonella thermotolerans</name>
    <dbReference type="NCBI Taxonomy" id="1070861"/>
    <lineage>
        <taxon>Bacteria</taxon>
        <taxon>Bacillati</taxon>
        <taxon>Actinomycetota</taxon>
        <taxon>Actinomycetes</taxon>
        <taxon>Streptosporangiales</taxon>
        <taxon>Streptosporangiaceae</taxon>
        <taxon>Bailinhaonella</taxon>
    </lineage>
</organism>
<dbReference type="InterPro" id="IPR038563">
    <property type="entry name" value="Endonuclease_7_sf"/>
</dbReference>
<dbReference type="EMBL" id="QZEY01000001">
    <property type="protein sequence ID" value="RJL35989.1"/>
    <property type="molecule type" value="Genomic_DNA"/>
</dbReference>
<dbReference type="SUPFAM" id="SSF54060">
    <property type="entry name" value="His-Me finger endonucleases"/>
    <property type="match status" value="2"/>
</dbReference>
<gene>
    <name evidence="1" type="ORF">D5H75_04305</name>
</gene>
<evidence type="ECO:0000313" key="1">
    <source>
        <dbReference type="EMBL" id="RJL35989.1"/>
    </source>
</evidence>
<accession>A0A3A4BAN6</accession>
<dbReference type="OrthoDB" id="581550at2"/>
<dbReference type="InterPro" id="IPR004211">
    <property type="entry name" value="Endonuclease_7"/>
</dbReference>
<dbReference type="AlphaFoldDB" id="A0A3A4BAN6"/>
<reference evidence="1 2" key="1">
    <citation type="submission" date="2018-09" db="EMBL/GenBank/DDBJ databases">
        <title>YIM 75507 draft genome.</title>
        <authorList>
            <person name="Tang S."/>
            <person name="Feng Y."/>
        </authorList>
    </citation>
    <scope>NUCLEOTIDE SEQUENCE [LARGE SCALE GENOMIC DNA]</scope>
    <source>
        <strain evidence="1 2">YIM 75507</strain>
    </source>
</reference>
<evidence type="ECO:0000313" key="2">
    <source>
        <dbReference type="Proteomes" id="UP000265768"/>
    </source>
</evidence>
<proteinExistence type="predicted"/>
<keyword evidence="2" id="KW-1185">Reference proteome</keyword>
<protein>
    <recommendedName>
        <fullName evidence="3">Recombination endonuclease VII</fullName>
    </recommendedName>
</protein>
<sequence length="325" mass="36775">MSDFLEVEGKRCPDCGELKSASAFGQNKRMPDGLARYCKECFRKRSRASYRKRMAAAGKAVREPVDAPAGHKFCPACKETKTLDSFGNNRANKSGKADYCRPCHNRIMAEQRERKYGGGRNYQLKRRYGLDEADVERMVRDQMGVCAICFNAPPTHVDHDHATGEVRRVLCFNCNNGLGHFKDDPEWLTRAAEYLLGGRDATAPGGQPYRRGAHAPTRTYHLRGRYGMTAEDVDLLIERQGGVCAVCGLRPPEHVDHEHSTGWVRAALCSPCNTGLGQFRDRPEYLSRAAAYVRGEFYQPTQGELDWFHAPRYDDWAYESDLVRR</sequence>
<dbReference type="Proteomes" id="UP000265768">
    <property type="component" value="Unassembled WGS sequence"/>
</dbReference>
<dbReference type="Gene3D" id="3.40.1800.10">
    <property type="entry name" value="His-Me finger endonucleases"/>
    <property type="match status" value="2"/>
</dbReference>
<dbReference type="Pfam" id="PF02945">
    <property type="entry name" value="Endonuclease_7"/>
    <property type="match status" value="2"/>
</dbReference>